<dbReference type="Pfam" id="PF00582">
    <property type="entry name" value="Usp"/>
    <property type="match status" value="1"/>
</dbReference>
<dbReference type="PRINTS" id="PR01438">
    <property type="entry name" value="UNVRSLSTRESS"/>
</dbReference>
<comment type="similarity">
    <text evidence="1">Belongs to the universal stress protein A family.</text>
</comment>
<dbReference type="RefSeq" id="WP_034357186.1">
    <property type="nucleotide sequence ID" value="NZ_JHAC01000028.1"/>
</dbReference>
<dbReference type="InterPro" id="IPR006015">
    <property type="entry name" value="Universal_stress_UspA"/>
</dbReference>
<dbReference type="PANTHER" id="PTHR46268">
    <property type="entry name" value="STRESS RESPONSE PROTEIN NHAX"/>
    <property type="match status" value="1"/>
</dbReference>
<organism evidence="3 4">
    <name type="scientific">Deinococcus phoenicis</name>
    <dbReference type="NCBI Taxonomy" id="1476583"/>
    <lineage>
        <taxon>Bacteria</taxon>
        <taxon>Thermotogati</taxon>
        <taxon>Deinococcota</taxon>
        <taxon>Deinococci</taxon>
        <taxon>Deinococcales</taxon>
        <taxon>Deinococcaceae</taxon>
        <taxon>Deinococcus</taxon>
    </lineage>
</organism>
<dbReference type="InterPro" id="IPR014729">
    <property type="entry name" value="Rossmann-like_a/b/a_fold"/>
</dbReference>
<dbReference type="Proteomes" id="UP000020492">
    <property type="component" value="Unassembled WGS sequence"/>
</dbReference>
<evidence type="ECO:0000259" key="2">
    <source>
        <dbReference type="Pfam" id="PF00582"/>
    </source>
</evidence>
<comment type="caution">
    <text evidence="3">The sequence shown here is derived from an EMBL/GenBank/DDBJ whole genome shotgun (WGS) entry which is preliminary data.</text>
</comment>
<evidence type="ECO:0000313" key="3">
    <source>
        <dbReference type="EMBL" id="EYB68070.1"/>
    </source>
</evidence>
<dbReference type="eggNOG" id="COG0589">
    <property type="taxonomic scope" value="Bacteria"/>
</dbReference>
<proteinExistence type="inferred from homology"/>
<dbReference type="PATRIC" id="fig|1476583.3.peg.1859"/>
<dbReference type="AlphaFoldDB" id="A0A016QPN4"/>
<protein>
    <recommendedName>
        <fullName evidence="2">UspA domain-containing protein</fullName>
    </recommendedName>
</protein>
<dbReference type="EMBL" id="JHAC01000028">
    <property type="protein sequence ID" value="EYB68070.1"/>
    <property type="molecule type" value="Genomic_DNA"/>
</dbReference>
<dbReference type="OrthoDB" id="9792500at2"/>
<feature type="domain" description="UspA" evidence="2">
    <location>
        <begin position="1"/>
        <end position="134"/>
    </location>
</feature>
<dbReference type="InterPro" id="IPR006016">
    <property type="entry name" value="UspA"/>
</dbReference>
<keyword evidence="4" id="KW-1185">Reference proteome</keyword>
<sequence>MTLRILVPIESLDDTHPALETARRFFPGAELHLLHVVIPGEILLRGEAFPDRVVEGESVAQVDPAAEARLKTLGGGELIQMGDPATEILHRARSGDFGLIVMATSGKRGLQRLLVGSVAQRVIRESPIPVLSVRQQH</sequence>
<name>A0A016QPN4_9DEIO</name>
<gene>
    <name evidence="3" type="ORF">DEIPH_ctg028orf0008</name>
</gene>
<dbReference type="Gene3D" id="3.40.50.620">
    <property type="entry name" value="HUPs"/>
    <property type="match status" value="1"/>
</dbReference>
<evidence type="ECO:0000313" key="4">
    <source>
        <dbReference type="Proteomes" id="UP000020492"/>
    </source>
</evidence>
<dbReference type="CDD" id="cd00293">
    <property type="entry name" value="USP-like"/>
    <property type="match status" value="1"/>
</dbReference>
<accession>A0A016QPN4</accession>
<dbReference type="PANTHER" id="PTHR46268:SF6">
    <property type="entry name" value="UNIVERSAL STRESS PROTEIN UP12"/>
    <property type="match status" value="1"/>
</dbReference>
<reference evidence="3 4" key="1">
    <citation type="submission" date="2014-03" db="EMBL/GenBank/DDBJ databases">
        <title>Draft genome sequence of Deinococcus phoenicis 1P10ME.</title>
        <authorList>
            <person name="Stepanov V.G."/>
            <person name="Vaishampayan P."/>
            <person name="Venkateswaran K."/>
            <person name="Fox G.E."/>
        </authorList>
    </citation>
    <scope>NUCLEOTIDE SEQUENCE [LARGE SCALE GENOMIC DNA]</scope>
    <source>
        <strain evidence="3 4">1P10ME</strain>
    </source>
</reference>
<dbReference type="STRING" id="1476583.DEIPH_ctg028orf0008"/>
<dbReference type="SUPFAM" id="SSF52402">
    <property type="entry name" value="Adenine nucleotide alpha hydrolases-like"/>
    <property type="match status" value="1"/>
</dbReference>
<evidence type="ECO:0000256" key="1">
    <source>
        <dbReference type="ARBA" id="ARBA00008791"/>
    </source>
</evidence>